<feature type="chain" id="PRO_5046444406" description="Lipoprotein" evidence="1">
    <location>
        <begin position="27"/>
        <end position="230"/>
    </location>
</feature>
<name>A0ABX6LBW3_9BACT</name>
<sequence>MMTNSKKTLLLIASTALLLISCQKNTDDQEHSEQYYKSQLEKLIHLKVIPSTSNTTNTPAFRTYKEAYEAFAFVRTGEIFSVTAAVTKVKKPEGNSTNQTRGFEDGQPQYYSTSPNLQVNLGNTTTLGCRFTVDFNCQWTAGANADEWIPSVVVTKRSEPVYSYSGLGNMTGYSSAWTNLSFNGQIQGITPIAGSTTSWFINTQGGVTILPSPQPGGLPDVNATFQATAH</sequence>
<evidence type="ECO:0000256" key="1">
    <source>
        <dbReference type="SAM" id="SignalP"/>
    </source>
</evidence>
<feature type="signal peptide" evidence="1">
    <location>
        <begin position="1"/>
        <end position="26"/>
    </location>
</feature>
<keyword evidence="1" id="KW-0732">Signal</keyword>
<evidence type="ECO:0008006" key="4">
    <source>
        <dbReference type="Google" id="ProtNLM"/>
    </source>
</evidence>
<proteinExistence type="predicted"/>
<dbReference type="Proteomes" id="UP000503144">
    <property type="component" value="Chromosome"/>
</dbReference>
<keyword evidence="3" id="KW-1185">Reference proteome</keyword>
<reference evidence="3" key="1">
    <citation type="submission" date="2020-04" db="EMBL/GenBank/DDBJ databases">
        <authorList>
            <person name="Kittiwongwattana C."/>
        </authorList>
    </citation>
    <scope>NUCLEOTIDE SEQUENCE [LARGE SCALE GENOMIC DNA]</scope>
    <source>
        <strain evidence="3">1303</strain>
    </source>
</reference>
<dbReference type="PROSITE" id="PS51257">
    <property type="entry name" value="PROKAR_LIPOPROTEIN"/>
    <property type="match status" value="1"/>
</dbReference>
<evidence type="ECO:0000313" key="2">
    <source>
        <dbReference type="EMBL" id="QJB37440.1"/>
    </source>
</evidence>
<dbReference type="RefSeq" id="WP_168860166.1">
    <property type="nucleotide sequence ID" value="NZ_CP051204.2"/>
</dbReference>
<accession>A0ABX6LBW3</accession>
<dbReference type="EMBL" id="CP051204">
    <property type="protein sequence ID" value="QJB37440.1"/>
    <property type="molecule type" value="Genomic_DNA"/>
</dbReference>
<gene>
    <name evidence="2" type="ORF">HF324_06055</name>
</gene>
<reference evidence="2 3" key="2">
    <citation type="submission" date="2020-09" db="EMBL/GenBank/DDBJ databases">
        <authorList>
            <person name="Kittiwongwattana C."/>
        </authorList>
    </citation>
    <scope>NUCLEOTIDE SEQUENCE [LARGE SCALE GENOMIC DNA]</scope>
    <source>
        <strain evidence="2 3">1303</strain>
    </source>
</reference>
<evidence type="ECO:0000313" key="3">
    <source>
        <dbReference type="Proteomes" id="UP000503144"/>
    </source>
</evidence>
<organism evidence="2 3">
    <name type="scientific">Chitinophaga oryzae</name>
    <dbReference type="NCBI Taxonomy" id="2725414"/>
    <lineage>
        <taxon>Bacteria</taxon>
        <taxon>Pseudomonadati</taxon>
        <taxon>Bacteroidota</taxon>
        <taxon>Chitinophagia</taxon>
        <taxon>Chitinophagales</taxon>
        <taxon>Chitinophagaceae</taxon>
        <taxon>Chitinophaga</taxon>
    </lineage>
</organism>
<protein>
    <recommendedName>
        <fullName evidence="4">Lipoprotein</fullName>
    </recommendedName>
</protein>